<evidence type="ECO:0008006" key="4">
    <source>
        <dbReference type="Google" id="ProtNLM"/>
    </source>
</evidence>
<evidence type="ECO:0000256" key="1">
    <source>
        <dbReference type="SAM" id="SignalP"/>
    </source>
</evidence>
<dbReference type="EMBL" id="BAAAYN010000023">
    <property type="protein sequence ID" value="GAA3388497.1"/>
    <property type="molecule type" value="Genomic_DNA"/>
</dbReference>
<comment type="caution">
    <text evidence="2">The sequence shown here is derived from an EMBL/GenBank/DDBJ whole genome shotgun (WGS) entry which is preliminary data.</text>
</comment>
<name>A0ABP6SYF6_9ACTN</name>
<dbReference type="Proteomes" id="UP001501676">
    <property type="component" value="Unassembled WGS sequence"/>
</dbReference>
<dbReference type="SUPFAM" id="SSF51556">
    <property type="entry name" value="Metallo-dependent hydrolases"/>
    <property type="match status" value="1"/>
</dbReference>
<protein>
    <recommendedName>
        <fullName evidence="4">Membrane dipeptidase (Peptidase family M19)</fullName>
    </recommendedName>
</protein>
<dbReference type="InterPro" id="IPR032466">
    <property type="entry name" value="Metal_Hydrolase"/>
</dbReference>
<organism evidence="2 3">
    <name type="scientific">Cryptosporangium minutisporangium</name>
    <dbReference type="NCBI Taxonomy" id="113569"/>
    <lineage>
        <taxon>Bacteria</taxon>
        <taxon>Bacillati</taxon>
        <taxon>Actinomycetota</taxon>
        <taxon>Actinomycetes</taxon>
        <taxon>Cryptosporangiales</taxon>
        <taxon>Cryptosporangiaceae</taxon>
        <taxon>Cryptosporangium</taxon>
    </lineage>
</organism>
<feature type="signal peptide" evidence="1">
    <location>
        <begin position="1"/>
        <end position="29"/>
    </location>
</feature>
<evidence type="ECO:0000313" key="2">
    <source>
        <dbReference type="EMBL" id="GAA3388497.1"/>
    </source>
</evidence>
<keyword evidence="3" id="KW-1185">Reference proteome</keyword>
<proteinExistence type="predicted"/>
<dbReference type="Gene3D" id="3.20.20.140">
    <property type="entry name" value="Metal-dependent hydrolases"/>
    <property type="match status" value="1"/>
</dbReference>
<gene>
    <name evidence="2" type="ORF">GCM10020369_34920</name>
</gene>
<feature type="chain" id="PRO_5047201097" description="Membrane dipeptidase (Peptidase family M19)" evidence="1">
    <location>
        <begin position="30"/>
        <end position="551"/>
    </location>
</feature>
<accession>A0ABP6SYF6</accession>
<evidence type="ECO:0000313" key="3">
    <source>
        <dbReference type="Proteomes" id="UP001501676"/>
    </source>
</evidence>
<keyword evidence="1" id="KW-0732">Signal</keyword>
<reference evidence="3" key="1">
    <citation type="journal article" date="2019" name="Int. J. Syst. Evol. Microbiol.">
        <title>The Global Catalogue of Microorganisms (GCM) 10K type strain sequencing project: providing services to taxonomists for standard genome sequencing and annotation.</title>
        <authorList>
            <consortium name="The Broad Institute Genomics Platform"/>
            <consortium name="The Broad Institute Genome Sequencing Center for Infectious Disease"/>
            <person name="Wu L."/>
            <person name="Ma J."/>
        </authorList>
    </citation>
    <scope>NUCLEOTIDE SEQUENCE [LARGE SCALE GENOMIC DNA]</scope>
    <source>
        <strain evidence="3">JCM 9458</strain>
    </source>
</reference>
<sequence>MRSRRRASMIATVAAVICALLAGGGGATATERPWYEPVSRPSPDAEIGVTGAPFKGTDARGRVRGFVDTHNHVMTNEAFGGKVICGRPFSASGIADALKDCPEHYPDGGGALLENLTVDSDGRHDPVGWPTFRDWPSHTTLTHQQNYYAWIERAWRAGQRVMVTNLTSNAVLCTIHVRDRGCDEMESIRLQARNTRELQTYIDTMYGGPGKGWFRIVSSPADARRVIKAGKLAVVLGVETSEPFGCKQTFDFARCTTADIDRGLDEFKALGVQSMFLCHKFDNALCGVRFDQGATGTILNVGQFVSTGTWWQTEACKGPQKDNPIGSVPVPAIENWLPPGTTVPKYPSGAQCNVRGLTELGEYALRGMMKRGMMVELDHMSVKAAGSALDLLEARRYGGVISSHSWMDQAWIQRLYALGGFIGSYGMDSESFVRDAGATAALRRQYGVGLGFGSDFNGLGSHPTPRGADAPDKVTYPFRTFSGGPLVDRQVTGQRTWDVNTDGGAHYGLVPDWIEDVHRLGGDDVLHELLAGAQSYLNTWSRARGRKAPPS</sequence>